<reference evidence="2" key="1">
    <citation type="submission" date="2016-11" db="UniProtKB">
        <authorList>
            <consortium name="WormBaseParasite"/>
        </authorList>
    </citation>
    <scope>IDENTIFICATION</scope>
</reference>
<protein>
    <submittedName>
        <fullName evidence="2">Uncharacterized protein</fullName>
    </submittedName>
</protein>
<name>A0A1I7ZPH9_9BILA</name>
<dbReference type="Proteomes" id="UP000095287">
    <property type="component" value="Unplaced"/>
</dbReference>
<dbReference type="AlphaFoldDB" id="A0A1I7ZPH9"/>
<proteinExistence type="predicted"/>
<dbReference type="WBParaSite" id="L893_g28337.t1">
    <property type="protein sequence ID" value="L893_g28337.t1"/>
    <property type="gene ID" value="L893_g28337"/>
</dbReference>
<sequence>MFISAPSVHKLSMAHRETCSWTKARLSMERDEQMGLRAVRRSQVLSYLPHPRWVPNAVAFTLLTFESSPY</sequence>
<evidence type="ECO:0000313" key="1">
    <source>
        <dbReference type="Proteomes" id="UP000095287"/>
    </source>
</evidence>
<keyword evidence="1" id="KW-1185">Reference proteome</keyword>
<accession>A0A1I7ZPH9</accession>
<organism evidence="1 2">
    <name type="scientific">Steinernema glaseri</name>
    <dbReference type="NCBI Taxonomy" id="37863"/>
    <lineage>
        <taxon>Eukaryota</taxon>
        <taxon>Metazoa</taxon>
        <taxon>Ecdysozoa</taxon>
        <taxon>Nematoda</taxon>
        <taxon>Chromadorea</taxon>
        <taxon>Rhabditida</taxon>
        <taxon>Tylenchina</taxon>
        <taxon>Panagrolaimomorpha</taxon>
        <taxon>Strongyloidoidea</taxon>
        <taxon>Steinernematidae</taxon>
        <taxon>Steinernema</taxon>
    </lineage>
</organism>
<evidence type="ECO:0000313" key="2">
    <source>
        <dbReference type="WBParaSite" id="L893_g28337.t1"/>
    </source>
</evidence>